<dbReference type="GO" id="GO:0003723">
    <property type="term" value="F:RNA binding"/>
    <property type="evidence" value="ECO:0007669"/>
    <property type="project" value="TreeGrafter"/>
</dbReference>
<reference evidence="3" key="1">
    <citation type="submission" date="2024-04" db="EMBL/GenBank/DDBJ databases">
        <authorList>
            <consortium name="Molecular Ecology Group"/>
        </authorList>
    </citation>
    <scope>NUCLEOTIDE SEQUENCE</scope>
</reference>
<name>A0AAV2N6L4_9HYME</name>
<dbReference type="Proteomes" id="UP001497644">
    <property type="component" value="Chromosome 10"/>
</dbReference>
<keyword evidence="1" id="KW-1015">Disulfide bond</keyword>
<evidence type="ECO:0000256" key="1">
    <source>
        <dbReference type="ARBA" id="ARBA00023157"/>
    </source>
</evidence>
<dbReference type="InterPro" id="IPR009069">
    <property type="entry name" value="Cys_alpha_HP_mot_SF"/>
</dbReference>
<gene>
    <name evidence="3" type="ORF">LPLAT_LOCUS1340</name>
</gene>
<dbReference type="InterPro" id="IPR033620">
    <property type="entry name" value="Ribosomal_mS37_met"/>
</dbReference>
<dbReference type="SUPFAM" id="SSF47072">
    <property type="entry name" value="Cysteine alpha-hairpin motif"/>
    <property type="match status" value="1"/>
</dbReference>
<dbReference type="InterPro" id="IPR010625">
    <property type="entry name" value="CHCH"/>
</dbReference>
<dbReference type="GO" id="GO:0032543">
    <property type="term" value="P:mitochondrial translation"/>
    <property type="evidence" value="ECO:0007669"/>
    <property type="project" value="InterPro"/>
</dbReference>
<organism evidence="3 4">
    <name type="scientific">Lasius platythorax</name>
    <dbReference type="NCBI Taxonomy" id="488582"/>
    <lineage>
        <taxon>Eukaryota</taxon>
        <taxon>Metazoa</taxon>
        <taxon>Ecdysozoa</taxon>
        <taxon>Arthropoda</taxon>
        <taxon>Hexapoda</taxon>
        <taxon>Insecta</taxon>
        <taxon>Pterygota</taxon>
        <taxon>Neoptera</taxon>
        <taxon>Endopterygota</taxon>
        <taxon>Hymenoptera</taxon>
        <taxon>Apocrita</taxon>
        <taxon>Aculeata</taxon>
        <taxon>Formicoidea</taxon>
        <taxon>Formicidae</taxon>
        <taxon>Formicinae</taxon>
        <taxon>Lasius</taxon>
        <taxon>Lasius</taxon>
    </lineage>
</organism>
<dbReference type="AlphaFoldDB" id="A0AAV2N6L4"/>
<dbReference type="GO" id="GO:0005654">
    <property type="term" value="C:nucleoplasm"/>
    <property type="evidence" value="ECO:0007669"/>
    <property type="project" value="TreeGrafter"/>
</dbReference>
<dbReference type="EMBL" id="OZ034833">
    <property type="protein sequence ID" value="CAL1674790.1"/>
    <property type="molecule type" value="Genomic_DNA"/>
</dbReference>
<proteinExistence type="predicted"/>
<sequence>MRLTSIFCRNARAPQNENKVPFKAILPLKLRDRVSSKNQKATDRGCLYELSLLLTCLEENEFEDKRCVPQFKVLDQCYKTHLKNVERAQIEQEQIVPVPNSKNHTHKQITYLLRRYPTV</sequence>
<dbReference type="PANTHER" id="PTHR31278">
    <property type="entry name" value="CHCHD1"/>
    <property type="match status" value="1"/>
</dbReference>
<keyword evidence="4" id="KW-1185">Reference proteome</keyword>
<evidence type="ECO:0000259" key="2">
    <source>
        <dbReference type="Pfam" id="PF06747"/>
    </source>
</evidence>
<feature type="domain" description="CHCH" evidence="2">
    <location>
        <begin position="46"/>
        <end position="79"/>
    </location>
</feature>
<evidence type="ECO:0000313" key="4">
    <source>
        <dbReference type="Proteomes" id="UP001497644"/>
    </source>
</evidence>
<dbReference type="Pfam" id="PF06747">
    <property type="entry name" value="CHCH"/>
    <property type="match status" value="1"/>
</dbReference>
<dbReference type="PROSITE" id="PS51808">
    <property type="entry name" value="CHCH"/>
    <property type="match status" value="1"/>
</dbReference>
<evidence type="ECO:0000313" key="3">
    <source>
        <dbReference type="EMBL" id="CAL1674790.1"/>
    </source>
</evidence>
<protein>
    <recommendedName>
        <fullName evidence="2">CHCH domain-containing protein</fullName>
    </recommendedName>
</protein>
<dbReference type="GO" id="GO:0005761">
    <property type="term" value="C:mitochondrial ribosome"/>
    <property type="evidence" value="ECO:0007669"/>
    <property type="project" value="InterPro"/>
</dbReference>
<accession>A0AAV2N6L4</accession>
<dbReference type="PANTHER" id="PTHR31278:SF2">
    <property type="entry name" value="SMALL RIBOSOMAL SUBUNIT PROTEIN MS37"/>
    <property type="match status" value="1"/>
</dbReference>